<dbReference type="InterPro" id="IPR052139">
    <property type="entry name" value="Methylosome_Comp_WDR77"/>
</dbReference>
<sequence length="324" mass="36008">MCDNLIIPPHLNAEVYRKDSNVSVMAHLDYIRMHNDGTTLIGCSELTGRYWNGGAKVLKTLEADTLDKLSVALPSGTADGCFIQNPDKLLLCQDSGSVSVWTHGTGAWAAWEEVMTVSEHDDAVMAVDCLDPVNHYVTVAADGNIKVWDINEMICENNYLGCHSMMITGVAVKPQSMSFATCSLDRHVSLWDKDSTEKISDLAVLDAGVRCLEWLNEDHLLVGDEAGVLSLIDMRSLKAPQPLITFPAPVHRIKFNKESNNVAVCCDNRIVSVYGVSEDYKLNLVYKDNRHNNYVRGMTWHSTDKQKLHTVGWDGAINTHFVQK</sequence>
<dbReference type="GO" id="GO:0007309">
    <property type="term" value="P:oocyte axis specification"/>
    <property type="evidence" value="ECO:0007669"/>
    <property type="project" value="TreeGrafter"/>
</dbReference>
<dbReference type="InterPro" id="IPR001680">
    <property type="entry name" value="WD40_rpt"/>
</dbReference>
<dbReference type="SUPFAM" id="SSF50978">
    <property type="entry name" value="WD40 repeat-like"/>
    <property type="match status" value="1"/>
</dbReference>
<name>A0A8S4DCY9_PLUXY</name>
<dbReference type="EMBL" id="CAJHNJ030000004">
    <property type="protein sequence ID" value="CAG9096816.1"/>
    <property type="molecule type" value="Genomic_DNA"/>
</dbReference>
<gene>
    <name evidence="3" type="ORF">PLXY2_LOCUS1726</name>
</gene>
<protein>
    <submittedName>
        <fullName evidence="3">(diamondback moth) hypothetical protein</fullName>
    </submittedName>
</protein>
<evidence type="ECO:0000313" key="4">
    <source>
        <dbReference type="Proteomes" id="UP000653454"/>
    </source>
</evidence>
<dbReference type="PANTHER" id="PTHR46853">
    <property type="entry name" value="METHYLOSOME PROTEIN 50"/>
    <property type="match status" value="1"/>
</dbReference>
<dbReference type="Proteomes" id="UP000653454">
    <property type="component" value="Unassembled WGS sequence"/>
</dbReference>
<reference evidence="3" key="1">
    <citation type="submission" date="2020-11" db="EMBL/GenBank/DDBJ databases">
        <authorList>
            <person name="Whiteford S."/>
        </authorList>
    </citation>
    <scope>NUCLEOTIDE SEQUENCE</scope>
</reference>
<comment type="caution">
    <text evidence="3">The sequence shown here is derived from an EMBL/GenBank/DDBJ whole genome shotgun (WGS) entry which is preliminary data.</text>
</comment>
<evidence type="ECO:0000256" key="2">
    <source>
        <dbReference type="ARBA" id="ARBA00022490"/>
    </source>
</evidence>
<evidence type="ECO:0000256" key="1">
    <source>
        <dbReference type="ARBA" id="ARBA00004496"/>
    </source>
</evidence>
<organism evidence="3 4">
    <name type="scientific">Plutella xylostella</name>
    <name type="common">Diamondback moth</name>
    <name type="synonym">Plutella maculipennis</name>
    <dbReference type="NCBI Taxonomy" id="51655"/>
    <lineage>
        <taxon>Eukaryota</taxon>
        <taxon>Metazoa</taxon>
        <taxon>Ecdysozoa</taxon>
        <taxon>Arthropoda</taxon>
        <taxon>Hexapoda</taxon>
        <taxon>Insecta</taxon>
        <taxon>Pterygota</taxon>
        <taxon>Neoptera</taxon>
        <taxon>Endopterygota</taxon>
        <taxon>Lepidoptera</taxon>
        <taxon>Glossata</taxon>
        <taxon>Ditrysia</taxon>
        <taxon>Yponomeutoidea</taxon>
        <taxon>Plutellidae</taxon>
        <taxon>Plutella</taxon>
    </lineage>
</organism>
<dbReference type="PROSITE" id="PS50082">
    <property type="entry name" value="WD_REPEATS_2"/>
    <property type="match status" value="2"/>
</dbReference>
<dbReference type="InterPro" id="IPR015943">
    <property type="entry name" value="WD40/YVTN_repeat-like_dom_sf"/>
</dbReference>
<dbReference type="AlphaFoldDB" id="A0A8S4DCY9"/>
<dbReference type="GO" id="GO:0034709">
    <property type="term" value="C:methylosome"/>
    <property type="evidence" value="ECO:0007669"/>
    <property type="project" value="TreeGrafter"/>
</dbReference>
<dbReference type="PROSITE" id="PS50294">
    <property type="entry name" value="WD_REPEATS_REGION"/>
    <property type="match status" value="1"/>
</dbReference>
<accession>A0A8S4DCY9</accession>
<keyword evidence="2" id="KW-0963">Cytoplasm</keyword>
<comment type="subcellular location">
    <subcellularLocation>
        <location evidence="1">Cytoplasm</location>
    </subcellularLocation>
</comment>
<proteinExistence type="predicted"/>
<dbReference type="InterPro" id="IPR036322">
    <property type="entry name" value="WD40_repeat_dom_sf"/>
</dbReference>
<keyword evidence="4" id="KW-1185">Reference proteome</keyword>
<dbReference type="PANTHER" id="PTHR46853:SF1">
    <property type="entry name" value="METHYLOSOME PROTEIN 50"/>
    <property type="match status" value="1"/>
</dbReference>
<dbReference type="SMART" id="SM00320">
    <property type="entry name" value="WD40"/>
    <property type="match status" value="5"/>
</dbReference>
<evidence type="ECO:0000313" key="3">
    <source>
        <dbReference type="EMBL" id="CAG9096816.1"/>
    </source>
</evidence>
<dbReference type="Pfam" id="PF00400">
    <property type="entry name" value="WD40"/>
    <property type="match status" value="2"/>
</dbReference>
<dbReference type="Gene3D" id="2.130.10.10">
    <property type="entry name" value="YVTN repeat-like/Quinoprotein amine dehydrogenase"/>
    <property type="match status" value="1"/>
</dbReference>